<feature type="transmembrane region" description="Helical" evidence="1">
    <location>
        <begin position="313"/>
        <end position="329"/>
    </location>
</feature>
<accession>A0A1G7UJU4</accession>
<name>A0A1G7UJU4_9MICO</name>
<dbReference type="PANTHER" id="PTHR36834:SF1">
    <property type="entry name" value="INTEGRAL MEMBRANE PROTEIN"/>
    <property type="match status" value="1"/>
</dbReference>
<evidence type="ECO:0000313" key="4">
    <source>
        <dbReference type="Proteomes" id="UP000199009"/>
    </source>
</evidence>
<feature type="transmembrane region" description="Helical" evidence="1">
    <location>
        <begin position="6"/>
        <end position="29"/>
    </location>
</feature>
<sequence>MSDQVSLGVFAIAIGLILGALGFVPYVAISYRRHGRLTARRLVLAFALLVYFLAIWTYTLLPLPDPDAVRCTTAQLDVGVLPRDLAAAFGSGHPLTHPAFLQIALNVLLFLPLGFFVRLIWRRGWITAVLAGFALSLLVETTQLTGVWGIYPCAYRLFDVEDLITNTLGALLGSILSLAIPPRLRDRNDPDPDAALPTPVTAARRLVAMTCDFLSVVLTGLAVGVLLAIIDVVFSAGTVTTVEASWYDLVGNLVPFVVTLVYMMTAGRTIGHAAAQLRYTGSRLPAFWSRLLRFLGGIGGFQLIGLLPEPWSIAQPVFLLLSLVLVFTTKDHRGLPGIVSGQRLVDSRVPAGDTVPA</sequence>
<evidence type="ECO:0000313" key="3">
    <source>
        <dbReference type="EMBL" id="SDG47010.1"/>
    </source>
</evidence>
<dbReference type="OrthoDB" id="4822551at2"/>
<feature type="transmembrane region" description="Helical" evidence="1">
    <location>
        <begin position="41"/>
        <end position="61"/>
    </location>
</feature>
<dbReference type="STRING" id="370764.SAMN04489810_0387"/>
<reference evidence="3 4" key="1">
    <citation type="submission" date="2016-10" db="EMBL/GenBank/DDBJ databases">
        <authorList>
            <person name="de Groot N.N."/>
        </authorList>
    </citation>
    <scope>NUCLEOTIDE SEQUENCE [LARGE SCALE GENOMIC DNA]</scope>
    <source>
        <strain evidence="3 4">DSM 23142</strain>
    </source>
</reference>
<dbReference type="RefSeq" id="WP_091485457.1">
    <property type="nucleotide sequence ID" value="NZ_LT629692.1"/>
</dbReference>
<dbReference type="InterPro" id="IPR006976">
    <property type="entry name" value="VanZ-like"/>
</dbReference>
<dbReference type="Proteomes" id="UP000199009">
    <property type="component" value="Chromosome I"/>
</dbReference>
<feature type="transmembrane region" description="Helical" evidence="1">
    <location>
        <begin position="163"/>
        <end position="180"/>
    </location>
</feature>
<feature type="transmembrane region" description="Helical" evidence="1">
    <location>
        <begin position="246"/>
        <end position="266"/>
    </location>
</feature>
<feature type="transmembrane region" description="Helical" evidence="1">
    <location>
        <begin position="287"/>
        <end position="307"/>
    </location>
</feature>
<dbReference type="EMBL" id="LT629692">
    <property type="protein sequence ID" value="SDG47010.1"/>
    <property type="molecule type" value="Genomic_DNA"/>
</dbReference>
<keyword evidence="1" id="KW-0812">Transmembrane</keyword>
<protein>
    <submittedName>
        <fullName evidence="3">RDD family protein</fullName>
    </submittedName>
</protein>
<evidence type="ECO:0000256" key="1">
    <source>
        <dbReference type="SAM" id="Phobius"/>
    </source>
</evidence>
<dbReference type="AlphaFoldDB" id="A0A1G7UJU4"/>
<gene>
    <name evidence="3" type="ORF">SAMN04489810_0387</name>
</gene>
<organism evidence="3 4">
    <name type="scientific">Microbacterium pygmaeum</name>
    <dbReference type="NCBI Taxonomy" id="370764"/>
    <lineage>
        <taxon>Bacteria</taxon>
        <taxon>Bacillati</taxon>
        <taxon>Actinomycetota</taxon>
        <taxon>Actinomycetes</taxon>
        <taxon>Micrococcales</taxon>
        <taxon>Microbacteriaceae</taxon>
        <taxon>Microbacterium</taxon>
    </lineage>
</organism>
<dbReference type="PANTHER" id="PTHR36834">
    <property type="entry name" value="MEMBRANE PROTEIN-RELATED"/>
    <property type="match status" value="1"/>
</dbReference>
<dbReference type="Pfam" id="PF04892">
    <property type="entry name" value="VanZ"/>
    <property type="match status" value="1"/>
</dbReference>
<keyword evidence="1" id="KW-1133">Transmembrane helix</keyword>
<evidence type="ECO:0000259" key="2">
    <source>
        <dbReference type="Pfam" id="PF04892"/>
    </source>
</evidence>
<feature type="domain" description="VanZ-like" evidence="2">
    <location>
        <begin position="49"/>
        <end position="178"/>
    </location>
</feature>
<keyword evidence="4" id="KW-1185">Reference proteome</keyword>
<feature type="transmembrane region" description="Helical" evidence="1">
    <location>
        <begin position="99"/>
        <end position="121"/>
    </location>
</feature>
<feature type="transmembrane region" description="Helical" evidence="1">
    <location>
        <begin position="128"/>
        <end position="151"/>
    </location>
</feature>
<keyword evidence="1" id="KW-0472">Membrane</keyword>
<feature type="transmembrane region" description="Helical" evidence="1">
    <location>
        <begin position="213"/>
        <end position="234"/>
    </location>
</feature>
<proteinExistence type="predicted"/>
<dbReference type="InterPro" id="IPR053150">
    <property type="entry name" value="Teicoplanin_resist-assoc"/>
</dbReference>